<dbReference type="GO" id="GO:0004601">
    <property type="term" value="F:peroxidase activity"/>
    <property type="evidence" value="ECO:0007669"/>
    <property type="project" value="UniProtKB-KW"/>
</dbReference>
<dbReference type="FunFam" id="3.40.30.10:FF:000010">
    <property type="entry name" value="Glutathione peroxidase"/>
    <property type="match status" value="1"/>
</dbReference>
<keyword evidence="2 5" id="KW-0575">Peroxidase</keyword>
<dbReference type="EMBL" id="WACR01000006">
    <property type="protein sequence ID" value="KAB1064076.1"/>
    <property type="molecule type" value="Genomic_DNA"/>
</dbReference>
<keyword evidence="9" id="KW-1185">Reference proteome</keyword>
<dbReference type="InterPro" id="IPR036249">
    <property type="entry name" value="Thioredoxin-like_sf"/>
</dbReference>
<organism evidence="8 9">
    <name type="scientific">Salibacter halophilus</name>
    <dbReference type="NCBI Taxonomy" id="1803916"/>
    <lineage>
        <taxon>Bacteria</taxon>
        <taxon>Pseudomonadati</taxon>
        <taxon>Bacteroidota</taxon>
        <taxon>Flavobacteriia</taxon>
        <taxon>Flavobacteriales</taxon>
        <taxon>Salibacteraceae</taxon>
        <taxon>Salibacter</taxon>
    </lineage>
</organism>
<dbReference type="AlphaFoldDB" id="A0A6N6M7M8"/>
<dbReference type="InterPro" id="IPR013766">
    <property type="entry name" value="Thioredoxin_domain"/>
</dbReference>
<evidence type="ECO:0000259" key="7">
    <source>
        <dbReference type="PROSITE" id="PS51352"/>
    </source>
</evidence>
<sequence length="180" mass="20074">MKTAIAFVLVFASFLFAPSTESVYQFNVKTIDGEEISLSKYEGKVMLIVNTASKCGYTPQYEGLQALYEKYEEKGFVILGFPANNFMGQEPGTDSQIQTFCKKNYGVTFPMMSKISVKGSDKAALYEYLTNKEANGKVGGEVKWNFQKYLINREGNVVAKFNPGTEPMDEELISAIEAEL</sequence>
<dbReference type="PANTHER" id="PTHR11592">
    <property type="entry name" value="GLUTATHIONE PEROXIDASE"/>
    <property type="match status" value="1"/>
</dbReference>
<comment type="similarity">
    <text evidence="1 5">Belongs to the glutathione peroxidase family.</text>
</comment>
<keyword evidence="6" id="KW-0732">Signal</keyword>
<evidence type="ECO:0000256" key="1">
    <source>
        <dbReference type="ARBA" id="ARBA00006926"/>
    </source>
</evidence>
<protein>
    <recommendedName>
        <fullName evidence="5">Glutathione peroxidase</fullName>
    </recommendedName>
</protein>
<dbReference type="PROSITE" id="PS00460">
    <property type="entry name" value="GLUTATHIONE_PEROXID_1"/>
    <property type="match status" value="1"/>
</dbReference>
<dbReference type="GO" id="GO:0034599">
    <property type="term" value="P:cellular response to oxidative stress"/>
    <property type="evidence" value="ECO:0007669"/>
    <property type="project" value="TreeGrafter"/>
</dbReference>
<dbReference type="PROSITE" id="PS51352">
    <property type="entry name" value="THIOREDOXIN_2"/>
    <property type="match status" value="1"/>
</dbReference>
<name>A0A6N6M7M8_9FLAO</name>
<feature type="active site" evidence="4">
    <location>
        <position position="55"/>
    </location>
</feature>
<dbReference type="OrthoDB" id="9789406at2"/>
<evidence type="ECO:0000313" key="8">
    <source>
        <dbReference type="EMBL" id="KAB1064076.1"/>
    </source>
</evidence>
<evidence type="ECO:0000256" key="4">
    <source>
        <dbReference type="PIRSR" id="PIRSR000303-1"/>
    </source>
</evidence>
<dbReference type="RefSeq" id="WP_151168223.1">
    <property type="nucleotide sequence ID" value="NZ_WACR01000006.1"/>
</dbReference>
<dbReference type="CDD" id="cd00340">
    <property type="entry name" value="GSH_Peroxidase"/>
    <property type="match status" value="1"/>
</dbReference>
<feature type="domain" description="Thioredoxin" evidence="7">
    <location>
        <begin position="17"/>
        <end position="180"/>
    </location>
</feature>
<feature type="chain" id="PRO_5026963887" description="Glutathione peroxidase" evidence="6">
    <location>
        <begin position="18"/>
        <end position="180"/>
    </location>
</feature>
<gene>
    <name evidence="8" type="ORF">F3059_08570</name>
</gene>
<feature type="signal peptide" evidence="6">
    <location>
        <begin position="1"/>
        <end position="17"/>
    </location>
</feature>
<dbReference type="PRINTS" id="PR01011">
    <property type="entry name" value="GLUTPROXDASE"/>
</dbReference>
<proteinExistence type="inferred from homology"/>
<evidence type="ECO:0000256" key="6">
    <source>
        <dbReference type="SAM" id="SignalP"/>
    </source>
</evidence>
<reference evidence="8 9" key="1">
    <citation type="submission" date="2019-09" db="EMBL/GenBank/DDBJ databases">
        <title>Genomes of Cryomorphaceae.</title>
        <authorList>
            <person name="Bowman J.P."/>
        </authorList>
    </citation>
    <scope>NUCLEOTIDE SEQUENCE [LARGE SCALE GENOMIC DNA]</scope>
    <source>
        <strain evidence="8 9">KCTC 52047</strain>
    </source>
</reference>
<dbReference type="PIRSF" id="PIRSF000303">
    <property type="entry name" value="Glutathion_perox"/>
    <property type="match status" value="1"/>
</dbReference>
<dbReference type="InterPro" id="IPR000889">
    <property type="entry name" value="Glutathione_peroxidase"/>
</dbReference>
<evidence type="ECO:0000256" key="5">
    <source>
        <dbReference type="RuleBase" id="RU000499"/>
    </source>
</evidence>
<dbReference type="PROSITE" id="PS51355">
    <property type="entry name" value="GLUTATHIONE_PEROXID_3"/>
    <property type="match status" value="1"/>
</dbReference>
<dbReference type="InterPro" id="IPR029759">
    <property type="entry name" value="GPX_AS"/>
</dbReference>
<dbReference type="Pfam" id="PF00255">
    <property type="entry name" value="GSHPx"/>
    <property type="match status" value="1"/>
</dbReference>
<dbReference type="Proteomes" id="UP000435357">
    <property type="component" value="Unassembled WGS sequence"/>
</dbReference>
<keyword evidence="3 5" id="KW-0560">Oxidoreductase</keyword>
<accession>A0A6N6M7M8</accession>
<evidence type="ECO:0000256" key="3">
    <source>
        <dbReference type="ARBA" id="ARBA00023002"/>
    </source>
</evidence>
<evidence type="ECO:0000256" key="2">
    <source>
        <dbReference type="ARBA" id="ARBA00022559"/>
    </source>
</evidence>
<dbReference type="PANTHER" id="PTHR11592:SF78">
    <property type="entry name" value="GLUTATHIONE PEROXIDASE"/>
    <property type="match status" value="1"/>
</dbReference>
<dbReference type="SUPFAM" id="SSF52833">
    <property type="entry name" value="Thioredoxin-like"/>
    <property type="match status" value="1"/>
</dbReference>
<evidence type="ECO:0000313" key="9">
    <source>
        <dbReference type="Proteomes" id="UP000435357"/>
    </source>
</evidence>
<comment type="caution">
    <text evidence="8">The sequence shown here is derived from an EMBL/GenBank/DDBJ whole genome shotgun (WGS) entry which is preliminary data.</text>
</comment>
<dbReference type="Gene3D" id="3.40.30.10">
    <property type="entry name" value="Glutaredoxin"/>
    <property type="match status" value="1"/>
</dbReference>